<name>A0ABV7FWC4_9PROT</name>
<comment type="subcellular location">
    <subcellularLocation>
        <location evidence="1">Cell inner membrane</location>
        <topology evidence="1">Single-pass type II membrane protein</topology>
        <orientation evidence="1">Periplasmic side</orientation>
    </subcellularLocation>
</comment>
<evidence type="ECO:0000256" key="9">
    <source>
        <dbReference type="ARBA" id="ARBA00030642"/>
    </source>
</evidence>
<dbReference type="RefSeq" id="WP_379595069.1">
    <property type="nucleotide sequence ID" value="NZ_JBHRTN010000007.1"/>
</dbReference>
<dbReference type="InterPro" id="IPR052029">
    <property type="entry name" value="PpiD_chaperone"/>
</dbReference>
<dbReference type="Pfam" id="PF13624">
    <property type="entry name" value="SurA_N_3"/>
    <property type="match status" value="1"/>
</dbReference>
<dbReference type="SUPFAM" id="SSF109998">
    <property type="entry name" value="Triger factor/SurA peptide-binding domain-like"/>
    <property type="match status" value="1"/>
</dbReference>
<evidence type="ECO:0000256" key="1">
    <source>
        <dbReference type="ARBA" id="ARBA00004382"/>
    </source>
</evidence>
<dbReference type="EMBL" id="JBHRTN010000007">
    <property type="protein sequence ID" value="MFC3124652.1"/>
    <property type="molecule type" value="Genomic_DNA"/>
</dbReference>
<evidence type="ECO:0000256" key="14">
    <source>
        <dbReference type="PROSITE-ProRule" id="PRU00278"/>
    </source>
</evidence>
<evidence type="ECO:0000259" key="16">
    <source>
        <dbReference type="PROSITE" id="PS50198"/>
    </source>
</evidence>
<protein>
    <recommendedName>
        <fullName evidence="2">Parvulin-like PPIase</fullName>
    </recommendedName>
    <alternativeName>
        <fullName evidence="9">Peptidyl-prolyl cis-trans isomerase plp</fullName>
    </alternativeName>
    <alternativeName>
        <fullName evidence="12">Periplasmic chaperone PpiD</fullName>
    </alternativeName>
    <alternativeName>
        <fullName evidence="13">Periplasmic folding chaperone</fullName>
    </alternativeName>
    <alternativeName>
        <fullName evidence="10">Rotamase plp</fullName>
    </alternativeName>
</protein>
<organism evidence="17 18">
    <name type="scientific">Teichococcus globiformis</name>
    <dbReference type="NCBI Taxonomy" id="2307229"/>
    <lineage>
        <taxon>Bacteria</taxon>
        <taxon>Pseudomonadati</taxon>
        <taxon>Pseudomonadota</taxon>
        <taxon>Alphaproteobacteria</taxon>
        <taxon>Acetobacterales</taxon>
        <taxon>Roseomonadaceae</taxon>
        <taxon>Roseomonas</taxon>
    </lineage>
</organism>
<evidence type="ECO:0000256" key="12">
    <source>
        <dbReference type="ARBA" id="ARBA00040743"/>
    </source>
</evidence>
<evidence type="ECO:0000256" key="7">
    <source>
        <dbReference type="ARBA" id="ARBA00023136"/>
    </source>
</evidence>
<keyword evidence="18" id="KW-1185">Reference proteome</keyword>
<dbReference type="PROSITE" id="PS50198">
    <property type="entry name" value="PPIC_PPIASE_2"/>
    <property type="match status" value="1"/>
</dbReference>
<evidence type="ECO:0000256" key="4">
    <source>
        <dbReference type="ARBA" id="ARBA00022519"/>
    </source>
</evidence>
<evidence type="ECO:0000256" key="11">
    <source>
        <dbReference type="ARBA" id="ARBA00038408"/>
    </source>
</evidence>
<keyword evidence="3" id="KW-1003">Cell membrane</keyword>
<keyword evidence="14" id="KW-0697">Rotamase</keyword>
<dbReference type="Proteomes" id="UP001595593">
    <property type="component" value="Unassembled WGS sequence"/>
</dbReference>
<evidence type="ECO:0000256" key="2">
    <source>
        <dbReference type="ARBA" id="ARBA00018370"/>
    </source>
</evidence>
<dbReference type="InterPro" id="IPR027304">
    <property type="entry name" value="Trigger_fact/SurA_dom_sf"/>
</dbReference>
<evidence type="ECO:0000313" key="18">
    <source>
        <dbReference type="Proteomes" id="UP001595593"/>
    </source>
</evidence>
<keyword evidence="8" id="KW-0143">Chaperone</keyword>
<feature type="domain" description="PpiC" evidence="16">
    <location>
        <begin position="267"/>
        <end position="355"/>
    </location>
</feature>
<evidence type="ECO:0000256" key="5">
    <source>
        <dbReference type="ARBA" id="ARBA00022692"/>
    </source>
</evidence>
<dbReference type="InterPro" id="IPR046357">
    <property type="entry name" value="PPIase_dom_sf"/>
</dbReference>
<comment type="caution">
    <text evidence="17">The sequence shown here is derived from an EMBL/GenBank/DDBJ whole genome shotgun (WGS) entry which is preliminary data.</text>
</comment>
<proteinExistence type="inferred from homology"/>
<sequence length="633" mass="68177">MLTALRRLASTWLAKLLFVLLILSFAIWGIEDIVRNFGRDGAVARVGGEAIELPEAQMAARREMQRIQRQLGGAMEITPQMSGAIARQSVESLVMDRVQRQEAARLRLAAPEAALRDYVFSIPSFQSVDGRFSRPVFDSFLRNNNLTEPAFLQLLRADLERQQMVGAVRAGASGPETLVRPLLAWERERRVANLVRLPLAAAAEPGAPTPEQLARFHENNPDRFSSPEYRRYSVAVLSPEVLAPEIEVSEADLRAAYEQRRSQFETPERRTIEQAVMLSEEAARAVAEQWRGGTDFAAIEAAARAAGGQAVSLGTTDREGMPLPELADAAFSLAAGGVSDPLQTPFGWHVVKVVSVEAGDDRGFEAVKGQVAAAVKQERALDIAYDRANQVEDVLAGGTPLAEAAQRFGLGFATVTTDSGGRTPDRGAAELPLAGGARDIALRAIFEAQPGEMPRLVEAGQTALFAFTIDEVIPPALRPLAEVEDAVRSGWTRDARRRSQEERAAALLAAVKGGQSLADAARQAGLAVQRTAPFGRGPAQGQPQPLPAELLGPVFSTPLNQATMAETAEGFAVAEVAQVLPFDPDQDQLALGQTRGTVEQAMLADLEQQYLSALRARAEVTYNAEMLGQVTAP</sequence>
<comment type="similarity">
    <text evidence="11">Belongs to the PpiD chaperone family.</text>
</comment>
<evidence type="ECO:0000256" key="15">
    <source>
        <dbReference type="SAM" id="Phobius"/>
    </source>
</evidence>
<dbReference type="Pfam" id="PF13145">
    <property type="entry name" value="Rotamase_2"/>
    <property type="match status" value="1"/>
</dbReference>
<dbReference type="Gene3D" id="1.10.4030.10">
    <property type="entry name" value="Porin chaperone SurA, peptide-binding domain"/>
    <property type="match status" value="1"/>
</dbReference>
<gene>
    <name evidence="17" type="ORF">ACFOD4_06210</name>
</gene>
<keyword evidence="4" id="KW-0997">Cell inner membrane</keyword>
<dbReference type="PANTHER" id="PTHR47529:SF1">
    <property type="entry name" value="PERIPLASMIC CHAPERONE PPID"/>
    <property type="match status" value="1"/>
</dbReference>
<evidence type="ECO:0000313" key="17">
    <source>
        <dbReference type="EMBL" id="MFC3124652.1"/>
    </source>
</evidence>
<keyword evidence="6 15" id="KW-1133">Transmembrane helix</keyword>
<evidence type="ECO:0000256" key="6">
    <source>
        <dbReference type="ARBA" id="ARBA00022989"/>
    </source>
</evidence>
<dbReference type="Gene3D" id="3.10.50.40">
    <property type="match status" value="1"/>
</dbReference>
<accession>A0ABV7FWC4</accession>
<reference evidence="18" key="1">
    <citation type="journal article" date="2019" name="Int. J. Syst. Evol. Microbiol.">
        <title>The Global Catalogue of Microorganisms (GCM) 10K type strain sequencing project: providing services to taxonomists for standard genome sequencing and annotation.</title>
        <authorList>
            <consortium name="The Broad Institute Genomics Platform"/>
            <consortium name="The Broad Institute Genome Sequencing Center for Infectious Disease"/>
            <person name="Wu L."/>
            <person name="Ma J."/>
        </authorList>
    </citation>
    <scope>NUCLEOTIDE SEQUENCE [LARGE SCALE GENOMIC DNA]</scope>
    <source>
        <strain evidence="18">KCTC 52094</strain>
    </source>
</reference>
<keyword evidence="5 15" id="KW-0812">Transmembrane</keyword>
<evidence type="ECO:0000256" key="10">
    <source>
        <dbReference type="ARBA" id="ARBA00031484"/>
    </source>
</evidence>
<feature type="transmembrane region" description="Helical" evidence="15">
    <location>
        <begin position="12"/>
        <end position="30"/>
    </location>
</feature>
<dbReference type="SUPFAM" id="SSF54534">
    <property type="entry name" value="FKBP-like"/>
    <property type="match status" value="1"/>
</dbReference>
<dbReference type="PANTHER" id="PTHR47529">
    <property type="entry name" value="PEPTIDYL-PROLYL CIS-TRANS ISOMERASE D"/>
    <property type="match status" value="1"/>
</dbReference>
<keyword evidence="14" id="KW-0413">Isomerase</keyword>
<evidence type="ECO:0000256" key="8">
    <source>
        <dbReference type="ARBA" id="ARBA00023186"/>
    </source>
</evidence>
<evidence type="ECO:0000256" key="13">
    <source>
        <dbReference type="ARBA" id="ARBA00042775"/>
    </source>
</evidence>
<dbReference type="InterPro" id="IPR000297">
    <property type="entry name" value="PPIase_PpiC"/>
</dbReference>
<evidence type="ECO:0000256" key="3">
    <source>
        <dbReference type="ARBA" id="ARBA00022475"/>
    </source>
</evidence>
<keyword evidence="7 15" id="KW-0472">Membrane</keyword>